<dbReference type="Pfam" id="PF06240">
    <property type="entry name" value="COXG"/>
    <property type="match status" value="1"/>
</dbReference>
<dbReference type="PANTHER" id="PTHR38588">
    <property type="entry name" value="BLL0334 PROTEIN"/>
    <property type="match status" value="1"/>
</dbReference>
<reference evidence="3 4" key="1">
    <citation type="submission" date="2020-04" db="EMBL/GenBank/DDBJ databases">
        <authorList>
            <person name="De Canck E."/>
        </authorList>
    </citation>
    <scope>NUCLEOTIDE SEQUENCE [LARGE SCALE GENOMIC DNA]</scope>
    <source>
        <strain evidence="3 4">LMG 29542</strain>
    </source>
</reference>
<feature type="transmembrane region" description="Helical" evidence="2">
    <location>
        <begin position="207"/>
        <end position="226"/>
    </location>
</feature>
<dbReference type="AlphaFoldDB" id="A0A6J5EDX8"/>
<evidence type="ECO:0000313" key="4">
    <source>
        <dbReference type="Proteomes" id="UP000494363"/>
    </source>
</evidence>
<dbReference type="InterPro" id="IPR023393">
    <property type="entry name" value="START-like_dom_sf"/>
</dbReference>
<evidence type="ECO:0000256" key="1">
    <source>
        <dbReference type="SAM" id="MobiDB-lite"/>
    </source>
</evidence>
<proteinExistence type="predicted"/>
<evidence type="ECO:0000256" key="2">
    <source>
        <dbReference type="SAM" id="Phobius"/>
    </source>
</evidence>
<name>A0A6J5EDX8_9BURK</name>
<feature type="region of interest" description="Disordered" evidence="1">
    <location>
        <begin position="149"/>
        <end position="175"/>
    </location>
</feature>
<feature type="compositionally biased region" description="Low complexity" evidence="1">
    <location>
        <begin position="161"/>
        <end position="175"/>
    </location>
</feature>
<keyword evidence="4" id="KW-1185">Reference proteome</keyword>
<keyword evidence="2" id="KW-1133">Transmembrane helix</keyword>
<organism evidence="3 4">
    <name type="scientific">Paraburkholderia humisilvae</name>
    <dbReference type="NCBI Taxonomy" id="627669"/>
    <lineage>
        <taxon>Bacteria</taxon>
        <taxon>Pseudomonadati</taxon>
        <taxon>Pseudomonadota</taxon>
        <taxon>Betaproteobacteria</taxon>
        <taxon>Burkholderiales</taxon>
        <taxon>Burkholderiaceae</taxon>
        <taxon>Paraburkholderia</taxon>
    </lineage>
</organism>
<dbReference type="Gene3D" id="3.30.530.20">
    <property type="match status" value="1"/>
</dbReference>
<protein>
    <recommendedName>
        <fullName evidence="5">Carbon monoxide dehydrogenase subunit G</fullName>
    </recommendedName>
</protein>
<dbReference type="CDD" id="cd05018">
    <property type="entry name" value="CoxG"/>
    <property type="match status" value="1"/>
</dbReference>
<dbReference type="InterPro" id="IPR010419">
    <property type="entry name" value="CO_DH_gsu"/>
</dbReference>
<sequence>MELTGEQILPLPRERVWAALNDPDILKASVPGCESFERVDDNQFQMVMAATVGPIKARFKGKMVLTDLQPPRSYSLTFEGSGGAAGFGKGGAHVDLVADSDGGTRLVYRSHAQVGGRLAQVGARLIDGVARKMAEEFFGRFKVAVLGPQDEQPNDAERANDAASTATSASASDDAAASSAVPRSAAAAAAAIGHPHAHAGSALSGKAWAWALGVVVVIALVAAYALH</sequence>
<dbReference type="EMBL" id="CADIKH010000024">
    <property type="protein sequence ID" value="CAB3764483.1"/>
    <property type="molecule type" value="Genomic_DNA"/>
</dbReference>
<evidence type="ECO:0008006" key="5">
    <source>
        <dbReference type="Google" id="ProtNLM"/>
    </source>
</evidence>
<keyword evidence="2" id="KW-0812">Transmembrane</keyword>
<keyword evidence="2" id="KW-0472">Membrane</keyword>
<dbReference type="PANTHER" id="PTHR38588:SF1">
    <property type="entry name" value="BLL0334 PROTEIN"/>
    <property type="match status" value="1"/>
</dbReference>
<dbReference type="SUPFAM" id="SSF55961">
    <property type="entry name" value="Bet v1-like"/>
    <property type="match status" value="1"/>
</dbReference>
<dbReference type="RefSeq" id="WP_175229009.1">
    <property type="nucleotide sequence ID" value="NZ_CADIKH010000024.1"/>
</dbReference>
<accession>A0A6J5EDX8</accession>
<gene>
    <name evidence="3" type="ORF">LMG29542_04906</name>
</gene>
<evidence type="ECO:0000313" key="3">
    <source>
        <dbReference type="EMBL" id="CAB3764483.1"/>
    </source>
</evidence>
<dbReference type="Proteomes" id="UP000494363">
    <property type="component" value="Unassembled WGS sequence"/>
</dbReference>